<dbReference type="InterPro" id="IPR014710">
    <property type="entry name" value="RmlC-like_jellyroll"/>
</dbReference>
<dbReference type="GeneID" id="85470039"/>
<dbReference type="Pfam" id="PF07883">
    <property type="entry name" value="Cupin_2"/>
    <property type="match status" value="1"/>
</dbReference>
<dbReference type="PANTHER" id="PTHR36440">
    <property type="entry name" value="PUTATIVE (AFU_ORTHOLOGUE AFUA_8G07350)-RELATED"/>
    <property type="match status" value="1"/>
</dbReference>
<dbReference type="RefSeq" id="XP_060441356.1">
    <property type="nucleotide sequence ID" value="XM_060585177.1"/>
</dbReference>
<name>A0AAI9ZIZ6_9PEZI</name>
<evidence type="ECO:0000259" key="1">
    <source>
        <dbReference type="Pfam" id="PF07883"/>
    </source>
</evidence>
<protein>
    <submittedName>
        <fullName evidence="2">RmlC-like cupin domain-containing protein</fullName>
    </submittedName>
</protein>
<dbReference type="Proteomes" id="UP001243989">
    <property type="component" value="Unassembled WGS sequence"/>
</dbReference>
<sequence>MGPQPIDRLELPSGTTHRPYSLAQLSGEIIHVPLSKSIVRLLVTGEETDKAFAVVALAGSGSDPIGFHCHREAHDTFLCLRGSVNIWAGDKCRTLGPGDYGSVPPNTIHQYQVLGDHSEFTGLIFPGGWEEFFRDLGEPWSGPVFPYTDDRNPLDVLVPKLQWAHGNHDVVLVPEHPFIEPRPWPENEDDSLPGTLEPYFLKNDRGTKYLVGGLIMKPLGTTAESAGKFSIASIGGSSYHKGGIFDSTFIKFQGVHHCFYVTDGLVEVEVRGAVNGISQLSAGESVFIPAGLEFRFRFTSKFPQFYVFCNAGGLVELLRDVGREFAEPVPPKTAEAWDEAKLKSQDLQKSLDYSLHN</sequence>
<dbReference type="SUPFAM" id="SSF51182">
    <property type="entry name" value="RmlC-like cupins"/>
    <property type="match status" value="1"/>
</dbReference>
<dbReference type="PANTHER" id="PTHR36440:SF1">
    <property type="entry name" value="PUTATIVE (AFU_ORTHOLOGUE AFUA_8G07350)-RELATED"/>
    <property type="match status" value="1"/>
</dbReference>
<dbReference type="AlphaFoldDB" id="A0AAI9ZIZ6"/>
<gene>
    <name evidence="2" type="ORF">BDP81DRAFT_327959</name>
</gene>
<accession>A0AAI9ZIZ6</accession>
<dbReference type="CDD" id="cd02215">
    <property type="entry name" value="cupin_QDO_N_C"/>
    <property type="match status" value="1"/>
</dbReference>
<dbReference type="InterPro" id="IPR053146">
    <property type="entry name" value="QDO-like"/>
</dbReference>
<keyword evidence="3" id="KW-1185">Reference proteome</keyword>
<dbReference type="EMBL" id="JAHMHQ010000020">
    <property type="protein sequence ID" value="KAK1625361.1"/>
    <property type="molecule type" value="Genomic_DNA"/>
</dbReference>
<comment type="caution">
    <text evidence="2">The sequence shown here is derived from an EMBL/GenBank/DDBJ whole genome shotgun (WGS) entry which is preliminary data.</text>
</comment>
<feature type="domain" description="Cupin type-2" evidence="1">
    <location>
        <begin position="65"/>
        <end position="116"/>
    </location>
</feature>
<dbReference type="InterPro" id="IPR011051">
    <property type="entry name" value="RmlC_Cupin_sf"/>
</dbReference>
<evidence type="ECO:0000313" key="3">
    <source>
        <dbReference type="Proteomes" id="UP001243989"/>
    </source>
</evidence>
<proteinExistence type="predicted"/>
<organism evidence="2 3">
    <name type="scientific">Colletotrichum phormii</name>
    <dbReference type="NCBI Taxonomy" id="359342"/>
    <lineage>
        <taxon>Eukaryota</taxon>
        <taxon>Fungi</taxon>
        <taxon>Dikarya</taxon>
        <taxon>Ascomycota</taxon>
        <taxon>Pezizomycotina</taxon>
        <taxon>Sordariomycetes</taxon>
        <taxon>Hypocreomycetidae</taxon>
        <taxon>Glomerellales</taxon>
        <taxon>Glomerellaceae</taxon>
        <taxon>Colletotrichum</taxon>
        <taxon>Colletotrichum acutatum species complex</taxon>
    </lineage>
</organism>
<dbReference type="InterPro" id="IPR013096">
    <property type="entry name" value="Cupin_2"/>
</dbReference>
<reference evidence="2" key="1">
    <citation type="submission" date="2021-06" db="EMBL/GenBank/DDBJ databases">
        <title>Comparative genomics, transcriptomics and evolutionary studies reveal genomic signatures of adaptation to plant cell wall in hemibiotrophic fungi.</title>
        <authorList>
            <consortium name="DOE Joint Genome Institute"/>
            <person name="Baroncelli R."/>
            <person name="Diaz J.F."/>
            <person name="Benocci T."/>
            <person name="Peng M."/>
            <person name="Battaglia E."/>
            <person name="Haridas S."/>
            <person name="Andreopoulos W."/>
            <person name="Labutti K."/>
            <person name="Pangilinan J."/>
            <person name="Floch G.L."/>
            <person name="Makela M.R."/>
            <person name="Henrissat B."/>
            <person name="Grigoriev I.V."/>
            <person name="Crouch J.A."/>
            <person name="De Vries R.P."/>
            <person name="Sukno S.A."/>
            <person name="Thon M.R."/>
        </authorList>
    </citation>
    <scope>NUCLEOTIDE SEQUENCE</scope>
    <source>
        <strain evidence="2">CBS 102054</strain>
    </source>
</reference>
<dbReference type="Gene3D" id="2.60.120.10">
    <property type="entry name" value="Jelly Rolls"/>
    <property type="match status" value="2"/>
</dbReference>
<evidence type="ECO:0000313" key="2">
    <source>
        <dbReference type="EMBL" id="KAK1625361.1"/>
    </source>
</evidence>